<dbReference type="Proteomes" id="UP000183585">
    <property type="component" value="Unassembled WGS sequence"/>
</dbReference>
<gene>
    <name evidence="1" type="ORF">GA0070563_11282</name>
</gene>
<proteinExistence type="predicted"/>
<evidence type="ECO:0000313" key="1">
    <source>
        <dbReference type="EMBL" id="SCF42465.1"/>
    </source>
</evidence>
<name>A0A1C5AB84_9ACTN</name>
<evidence type="ECO:0000313" key="2">
    <source>
        <dbReference type="Proteomes" id="UP000183585"/>
    </source>
</evidence>
<sequence>MSVKSLRTKASNRAATAQARINSTASPYEKLRHALEWVMSEARAAGRDTAQDTVATITKVARELNERSRP</sequence>
<keyword evidence="2" id="KW-1185">Reference proteome</keyword>
<dbReference type="AlphaFoldDB" id="A0A1C5AB84"/>
<accession>A0A1C5AB84</accession>
<organism evidence="1 2">
    <name type="scientific">Micromonospora carbonacea</name>
    <dbReference type="NCBI Taxonomy" id="47853"/>
    <lineage>
        <taxon>Bacteria</taxon>
        <taxon>Bacillati</taxon>
        <taxon>Actinomycetota</taxon>
        <taxon>Actinomycetes</taxon>
        <taxon>Micromonosporales</taxon>
        <taxon>Micromonosporaceae</taxon>
        <taxon>Micromonospora</taxon>
    </lineage>
</organism>
<dbReference type="RefSeq" id="WP_074476875.1">
    <property type="nucleotide sequence ID" value="NZ_FMCT01000012.1"/>
</dbReference>
<protein>
    <submittedName>
        <fullName evidence="1">Uncharacterized protein</fullName>
    </submittedName>
</protein>
<dbReference type="EMBL" id="FMCT01000012">
    <property type="protein sequence ID" value="SCF42465.1"/>
    <property type="molecule type" value="Genomic_DNA"/>
</dbReference>
<reference evidence="2" key="1">
    <citation type="submission" date="2016-06" db="EMBL/GenBank/DDBJ databases">
        <authorList>
            <person name="Varghese N."/>
            <person name="Submissions Spin"/>
        </authorList>
    </citation>
    <scope>NUCLEOTIDE SEQUENCE [LARGE SCALE GENOMIC DNA]</scope>
    <source>
        <strain evidence="2">DSM 43168</strain>
    </source>
</reference>